<name>A0ABM8V5X5_THEXY</name>
<dbReference type="InterPro" id="IPR006367">
    <property type="entry name" value="Sirohaem_synthase_N"/>
</dbReference>
<dbReference type="SUPFAM" id="SSF75615">
    <property type="entry name" value="Siroheme synthase middle domains-like"/>
    <property type="match status" value="1"/>
</dbReference>
<evidence type="ECO:0000313" key="8">
    <source>
        <dbReference type="Proteomes" id="UP000681526"/>
    </source>
</evidence>
<dbReference type="Pfam" id="PF13241">
    <property type="entry name" value="NAD_binding_7"/>
    <property type="match status" value="1"/>
</dbReference>
<dbReference type="Proteomes" id="UP000681526">
    <property type="component" value="Unassembled WGS sequence"/>
</dbReference>
<dbReference type="SUPFAM" id="SSF51735">
    <property type="entry name" value="NAD(P)-binding Rossmann-fold domains"/>
    <property type="match status" value="1"/>
</dbReference>
<evidence type="ECO:0000256" key="5">
    <source>
        <dbReference type="ARBA" id="ARBA00023244"/>
    </source>
</evidence>
<evidence type="ECO:0000256" key="1">
    <source>
        <dbReference type="ARBA" id="ARBA00005010"/>
    </source>
</evidence>
<accession>A0ABM8V5X5</accession>
<comment type="catalytic activity">
    <reaction evidence="6">
        <text>precorrin-2 + NAD(+) = sirohydrochlorin + NADH + 2 H(+)</text>
        <dbReference type="Rhea" id="RHEA:15613"/>
        <dbReference type="ChEBI" id="CHEBI:15378"/>
        <dbReference type="ChEBI" id="CHEBI:57540"/>
        <dbReference type="ChEBI" id="CHEBI:57945"/>
        <dbReference type="ChEBI" id="CHEBI:58351"/>
        <dbReference type="ChEBI" id="CHEBI:58827"/>
        <dbReference type="EC" id="1.3.1.76"/>
    </reaction>
</comment>
<dbReference type="InterPro" id="IPR042518">
    <property type="entry name" value="SirC_C"/>
</dbReference>
<evidence type="ECO:0000256" key="3">
    <source>
        <dbReference type="ARBA" id="ARBA00023002"/>
    </source>
</evidence>
<gene>
    <name evidence="7" type="primary">txxe 1857-CysG</name>
    <name evidence="7" type="ORF">TXXE_13170</name>
</gene>
<evidence type="ECO:0000256" key="4">
    <source>
        <dbReference type="ARBA" id="ARBA00023027"/>
    </source>
</evidence>
<dbReference type="Gene3D" id="3.40.50.720">
    <property type="entry name" value="NAD(P)-binding Rossmann-like Domain"/>
    <property type="match status" value="1"/>
</dbReference>
<dbReference type="PANTHER" id="PTHR35330">
    <property type="entry name" value="SIROHEME BIOSYNTHESIS PROTEIN MET8"/>
    <property type="match status" value="1"/>
</dbReference>
<keyword evidence="5" id="KW-0627">Porphyrin biosynthesis</keyword>
<dbReference type="EMBL" id="CAJRAY010000068">
    <property type="protein sequence ID" value="CAG5089583.1"/>
    <property type="molecule type" value="Genomic_DNA"/>
</dbReference>
<dbReference type="InterPro" id="IPR028161">
    <property type="entry name" value="Met8-like"/>
</dbReference>
<organism evidence="7 8">
    <name type="scientific">Thermobacillus xylanilyticus</name>
    <dbReference type="NCBI Taxonomy" id="76633"/>
    <lineage>
        <taxon>Bacteria</taxon>
        <taxon>Bacillati</taxon>
        <taxon>Bacillota</taxon>
        <taxon>Bacilli</taxon>
        <taxon>Bacillales</taxon>
        <taxon>Paenibacillaceae</taxon>
        <taxon>Thermobacillus</taxon>
    </lineage>
</organism>
<comment type="pathway">
    <text evidence="1">Porphyrin-containing compound metabolism; siroheme biosynthesis; sirohydrochlorin from precorrin-2: step 1/1.</text>
</comment>
<protein>
    <recommendedName>
        <fullName evidence="2">precorrin-2 dehydrogenase</fullName>
        <ecNumber evidence="2">1.3.1.76</ecNumber>
    </recommendedName>
</protein>
<dbReference type="PANTHER" id="PTHR35330:SF1">
    <property type="entry name" value="SIROHEME BIOSYNTHESIS PROTEIN MET8"/>
    <property type="match status" value="1"/>
</dbReference>
<reference evidence="7 8" key="1">
    <citation type="submission" date="2021-04" db="EMBL/GenBank/DDBJ databases">
        <authorList>
            <person name="Rakotoarivonina H."/>
        </authorList>
    </citation>
    <scope>NUCLEOTIDE SEQUENCE [LARGE SCALE GENOMIC DNA]</scope>
    <source>
        <strain evidence="7 8">XE</strain>
    </source>
</reference>
<keyword evidence="8" id="KW-1185">Reference proteome</keyword>
<dbReference type="Gene3D" id="1.10.8.610">
    <property type="entry name" value="SirC, precorrin-2 dehydrogenase, C-terminal helical domain-like"/>
    <property type="match status" value="1"/>
</dbReference>
<keyword evidence="4" id="KW-0520">NAD</keyword>
<comment type="caution">
    <text evidence="7">The sequence shown here is derived from an EMBL/GenBank/DDBJ whole genome shotgun (WGS) entry which is preliminary data.</text>
</comment>
<evidence type="ECO:0000256" key="2">
    <source>
        <dbReference type="ARBA" id="ARBA00012400"/>
    </source>
</evidence>
<evidence type="ECO:0000256" key="6">
    <source>
        <dbReference type="ARBA" id="ARBA00047561"/>
    </source>
</evidence>
<dbReference type="InterPro" id="IPR036291">
    <property type="entry name" value="NAD(P)-bd_dom_sf"/>
</dbReference>
<evidence type="ECO:0000313" key="7">
    <source>
        <dbReference type="EMBL" id="CAG5089583.1"/>
    </source>
</evidence>
<keyword evidence="3" id="KW-0560">Oxidoreductase</keyword>
<dbReference type="EC" id="1.3.1.76" evidence="2"/>
<sequence>MTRYYPIMLRLEGEQCLVVGGGPVAERRTRGLLDAGAAVRVVAPAATEGLERLASEGYITWVRREYRDEDLDGVRLCFAAADREVNHRVAEEAMRRGILVNAADDREAGSFAAPAVVRRGRLVLAVTASGASPALAGAIARDLAERYGESWADYAEWLHRLRDATRAAVPDARERRRVLRAALDVPEAEWRRDLADGNLAARIRELMERPVSPAAEDGMDGTDGE</sequence>
<dbReference type="RefSeq" id="WP_213484988.1">
    <property type="nucleotide sequence ID" value="NZ_CAJRAY010000068.1"/>
</dbReference>
<dbReference type="NCBIfam" id="TIGR01470">
    <property type="entry name" value="cysG_Nterm"/>
    <property type="match status" value="1"/>
</dbReference>
<proteinExistence type="predicted"/>